<feature type="domain" description="Flavoprotein" evidence="5">
    <location>
        <begin position="6"/>
        <end position="174"/>
    </location>
</feature>
<dbReference type="GO" id="GO:0004632">
    <property type="term" value="F:phosphopantothenate--cysteine ligase activity"/>
    <property type="evidence" value="ECO:0007669"/>
    <property type="project" value="UniProtKB-UniRule"/>
</dbReference>
<comment type="similarity">
    <text evidence="3 4">In the N-terminal section; belongs to the HFCD (homo-oligomeric flavin containing Cys decarboxylase) superfamily.</text>
</comment>
<comment type="function">
    <text evidence="4">Catalyzes two steps in the biosynthesis of coenzyme A. In the first step cysteine is conjugated to 4'-phosphopantothenate to form 4-phosphopantothenoylcysteine, in the latter compound is decarboxylated to form 4'-phosphopantotheine.</text>
</comment>
<dbReference type="Proteomes" id="UP000248745">
    <property type="component" value="Unassembled WGS sequence"/>
</dbReference>
<name>A0A2W2AU02_9BACT</name>
<keyword evidence="3 4" id="KW-0288">FMN</keyword>
<keyword evidence="8" id="KW-1185">Reference proteome</keyword>
<organism evidence="7 8">
    <name type="scientific">Taibaiella soli</name>
    <dbReference type="NCBI Taxonomy" id="1649169"/>
    <lineage>
        <taxon>Bacteria</taxon>
        <taxon>Pseudomonadati</taxon>
        <taxon>Bacteroidota</taxon>
        <taxon>Chitinophagia</taxon>
        <taxon>Chitinophagales</taxon>
        <taxon>Chitinophagaceae</taxon>
        <taxon>Taibaiella</taxon>
    </lineage>
</organism>
<protein>
    <recommendedName>
        <fullName evidence="3">Coenzyme A biosynthesis bifunctional protein CoaBC</fullName>
    </recommendedName>
    <alternativeName>
        <fullName evidence="3">DNA/pantothenate metabolism flavoprotein</fullName>
    </alternativeName>
    <alternativeName>
        <fullName evidence="3">Phosphopantothenoylcysteine synthetase/decarboxylase</fullName>
        <shortName evidence="3">PPCS-PPCDC</shortName>
    </alternativeName>
    <domain>
        <recommendedName>
            <fullName evidence="3">Phosphopantothenoylcysteine decarboxylase</fullName>
            <shortName evidence="3">PPC decarboxylase</shortName>
            <shortName evidence="3">PPC-DC</shortName>
            <ecNumber evidence="3">4.1.1.36</ecNumber>
        </recommendedName>
        <alternativeName>
            <fullName evidence="3">CoaC</fullName>
        </alternativeName>
    </domain>
    <domain>
        <recommendedName>
            <fullName evidence="3">Phosphopantothenate--cysteine ligase</fullName>
            <ecNumber evidence="3">6.3.2.5</ecNumber>
        </recommendedName>
        <alternativeName>
            <fullName evidence="3">CoaB</fullName>
        </alternativeName>
        <alternativeName>
            <fullName evidence="3">Phosphopantothenoylcysteine synthetase</fullName>
            <shortName evidence="3">PPC synthetase</shortName>
            <shortName evidence="3">PPC-S</shortName>
        </alternativeName>
    </domain>
</protein>
<dbReference type="HAMAP" id="MF_02225">
    <property type="entry name" value="CoaBC"/>
    <property type="match status" value="1"/>
</dbReference>
<feature type="binding site" evidence="3">
    <location>
        <position position="337"/>
    </location>
    <ligand>
        <name>CTP</name>
        <dbReference type="ChEBI" id="CHEBI:37563"/>
    </ligand>
</feature>
<comment type="catalytic activity">
    <reaction evidence="3 4">
        <text>N-[(R)-4-phosphopantothenoyl]-L-cysteine + H(+) = (R)-4'-phosphopantetheine + CO2</text>
        <dbReference type="Rhea" id="RHEA:16793"/>
        <dbReference type="ChEBI" id="CHEBI:15378"/>
        <dbReference type="ChEBI" id="CHEBI:16526"/>
        <dbReference type="ChEBI" id="CHEBI:59458"/>
        <dbReference type="ChEBI" id="CHEBI:61723"/>
        <dbReference type="EC" id="4.1.1.36"/>
    </reaction>
</comment>
<keyword evidence="3" id="KW-0460">Magnesium</keyword>
<dbReference type="Pfam" id="PF04127">
    <property type="entry name" value="DFP"/>
    <property type="match status" value="1"/>
</dbReference>
<evidence type="ECO:0000259" key="5">
    <source>
        <dbReference type="Pfam" id="PF02441"/>
    </source>
</evidence>
<feature type="region of interest" description="Phosphopantothenoylcysteine decarboxylase" evidence="3">
    <location>
        <begin position="1"/>
        <end position="188"/>
    </location>
</feature>
<feature type="binding site" evidence="3">
    <location>
        <position position="288"/>
    </location>
    <ligand>
        <name>CTP</name>
        <dbReference type="ChEBI" id="CHEBI:37563"/>
    </ligand>
</feature>
<dbReference type="GO" id="GO:0015941">
    <property type="term" value="P:pantothenate catabolic process"/>
    <property type="evidence" value="ECO:0007669"/>
    <property type="project" value="InterPro"/>
</dbReference>
<keyword evidence="3 4" id="KW-0285">Flavoprotein</keyword>
<evidence type="ECO:0000256" key="1">
    <source>
        <dbReference type="ARBA" id="ARBA00022793"/>
    </source>
</evidence>
<comment type="cofactor">
    <cofactor evidence="3">
        <name>FMN</name>
        <dbReference type="ChEBI" id="CHEBI:58210"/>
    </cofactor>
    <text evidence="3">Binds 1 FMN per subunit.</text>
</comment>
<sequence length="403" mass="43189">MNLSGKKIVLSVTGSIAAYKTPQLVRLLIKAGAEVKVITTAAAEKFVSPLSLATVSKHPVLNSVTDGASWNNHVEMGLWADAMIIAPCSANTLAKLANGLCDSLVNAVYLSARCPVFIAPAMDEDMWIHPSTRANLQKVQSFGNHIIPVAHGELASGLIGEGRMAEPEMIVSYLDSFLGKKQLLAGKKALVTAGPTYERIDPVRFIGNFSTGKMGIAIAEELAANGAEVTLVLGPSHYSATHKNITTIHVESARQMYDACMAHFDGAEISILAAAVADYRPEEVAPQKIKKQSDTLEVKFTKNPDILASLGAIKKENQLLVGFALETNNEMSNALKKLQNKNADMIVLNSLQDEGAGFGHDTNKITILDRSGSHVTLPLQSKKDAAGAIIKYILETQHVPENN</sequence>
<evidence type="ECO:0000313" key="7">
    <source>
        <dbReference type="EMBL" id="PZF71444.1"/>
    </source>
</evidence>
<dbReference type="InterPro" id="IPR007085">
    <property type="entry name" value="DNA/pantothenate-metab_flavo_C"/>
</dbReference>
<feature type="domain" description="DNA/pantothenate metabolism flavoprotein C-terminal" evidence="6">
    <location>
        <begin position="184"/>
        <end position="395"/>
    </location>
</feature>
<evidence type="ECO:0000256" key="3">
    <source>
        <dbReference type="HAMAP-Rule" id="MF_02225"/>
    </source>
</evidence>
<evidence type="ECO:0000256" key="4">
    <source>
        <dbReference type="RuleBase" id="RU364078"/>
    </source>
</evidence>
<gene>
    <name evidence="3 7" type="primary">coaBC</name>
    <name evidence="7" type="ORF">DN068_19340</name>
</gene>
<comment type="caution">
    <text evidence="3">Lacks conserved residue(s) required for the propagation of feature annotation.</text>
</comment>
<feature type="binding site" evidence="3">
    <location>
        <begin position="304"/>
        <end position="307"/>
    </location>
    <ligand>
        <name>CTP</name>
        <dbReference type="ChEBI" id="CHEBI:37563"/>
    </ligand>
</feature>
<dbReference type="UniPathway" id="UPA00241">
    <property type="reaction ID" value="UER00353"/>
</dbReference>
<comment type="cofactor">
    <cofactor evidence="3">
        <name>Mg(2+)</name>
        <dbReference type="ChEBI" id="CHEBI:18420"/>
    </cofactor>
</comment>
<dbReference type="InterPro" id="IPR003382">
    <property type="entry name" value="Flavoprotein"/>
</dbReference>
<proteinExistence type="inferred from homology"/>
<feature type="binding site" evidence="3">
    <location>
        <position position="341"/>
    </location>
    <ligand>
        <name>CTP</name>
        <dbReference type="ChEBI" id="CHEBI:37563"/>
    </ligand>
</feature>
<comment type="pathway">
    <text evidence="3 4">Cofactor biosynthesis; coenzyme A biosynthesis; CoA from (R)-pantothenate: step 3/5.</text>
</comment>
<evidence type="ECO:0000313" key="8">
    <source>
        <dbReference type="Proteomes" id="UP000248745"/>
    </source>
</evidence>
<dbReference type="Pfam" id="PF02441">
    <property type="entry name" value="Flavoprotein"/>
    <property type="match status" value="1"/>
</dbReference>
<dbReference type="GO" id="GO:0004633">
    <property type="term" value="F:phosphopantothenoylcysteine decarboxylase activity"/>
    <property type="evidence" value="ECO:0007669"/>
    <property type="project" value="UniProtKB-UniRule"/>
</dbReference>
<dbReference type="EMBL" id="QKTW01000025">
    <property type="protein sequence ID" value="PZF71444.1"/>
    <property type="molecule type" value="Genomic_DNA"/>
</dbReference>
<dbReference type="InterPro" id="IPR005252">
    <property type="entry name" value="CoaBC"/>
</dbReference>
<feature type="binding site" evidence="3">
    <location>
        <position position="278"/>
    </location>
    <ligand>
        <name>CTP</name>
        <dbReference type="ChEBI" id="CHEBI:37563"/>
    </ligand>
</feature>
<keyword evidence="3 4" id="KW-0436">Ligase</keyword>
<feature type="binding site" evidence="3">
    <location>
        <position position="323"/>
    </location>
    <ligand>
        <name>CTP</name>
        <dbReference type="ChEBI" id="CHEBI:37563"/>
    </ligand>
</feature>
<feature type="region of interest" description="Phosphopantothenate--cysteine ligase" evidence="3">
    <location>
        <begin position="189"/>
        <end position="403"/>
    </location>
</feature>
<dbReference type="PANTHER" id="PTHR14359">
    <property type="entry name" value="HOMO-OLIGOMERIC FLAVIN CONTAINING CYS DECARBOXYLASE FAMILY"/>
    <property type="match status" value="1"/>
</dbReference>
<dbReference type="SUPFAM" id="SSF102645">
    <property type="entry name" value="CoaB-like"/>
    <property type="match status" value="1"/>
</dbReference>
<keyword evidence="3" id="KW-0479">Metal-binding</keyword>
<evidence type="ECO:0000256" key="2">
    <source>
        <dbReference type="ARBA" id="ARBA00023239"/>
    </source>
</evidence>
<dbReference type="EC" id="6.3.2.5" evidence="3"/>
<comment type="similarity">
    <text evidence="3 4">In the C-terminal section; belongs to the PPC synthetase family.</text>
</comment>
<comment type="caution">
    <text evidence="7">The sequence shown here is derived from an EMBL/GenBank/DDBJ whole genome shotgun (WGS) entry which is preliminary data.</text>
</comment>
<comment type="pathway">
    <text evidence="3 4">Cofactor biosynthesis; coenzyme A biosynthesis; CoA from (R)-pantothenate: step 2/5.</text>
</comment>
<reference evidence="7 8" key="1">
    <citation type="submission" date="2018-06" db="EMBL/GenBank/DDBJ databases">
        <title>Mucibacter soli gen. nov., sp. nov., a new member of the family Chitinophagaceae producing mucin.</title>
        <authorList>
            <person name="Kim M.-K."/>
            <person name="Park S."/>
            <person name="Kim T.-S."/>
            <person name="Joung Y."/>
            <person name="Han J.-H."/>
            <person name="Kim S.B."/>
        </authorList>
    </citation>
    <scope>NUCLEOTIDE SEQUENCE [LARGE SCALE GENOMIC DNA]</scope>
    <source>
        <strain evidence="7 8">R1-15</strain>
    </source>
</reference>
<dbReference type="GO" id="GO:0046872">
    <property type="term" value="F:metal ion binding"/>
    <property type="evidence" value="ECO:0007669"/>
    <property type="project" value="UniProtKB-KW"/>
</dbReference>
<dbReference type="EC" id="4.1.1.36" evidence="3"/>
<dbReference type="OrthoDB" id="9802554at2"/>
<dbReference type="PANTHER" id="PTHR14359:SF6">
    <property type="entry name" value="PHOSPHOPANTOTHENOYLCYSTEINE DECARBOXYLASE"/>
    <property type="match status" value="1"/>
</dbReference>
<dbReference type="Gene3D" id="3.40.50.1950">
    <property type="entry name" value="Flavin prenyltransferase-like"/>
    <property type="match status" value="1"/>
</dbReference>
<keyword evidence="3" id="KW-0511">Multifunctional enzyme</keyword>
<comment type="catalytic activity">
    <reaction evidence="3 4">
        <text>(R)-4'-phosphopantothenate + L-cysteine + CTP = N-[(R)-4-phosphopantothenoyl]-L-cysteine + CMP + diphosphate + H(+)</text>
        <dbReference type="Rhea" id="RHEA:19397"/>
        <dbReference type="ChEBI" id="CHEBI:10986"/>
        <dbReference type="ChEBI" id="CHEBI:15378"/>
        <dbReference type="ChEBI" id="CHEBI:33019"/>
        <dbReference type="ChEBI" id="CHEBI:35235"/>
        <dbReference type="ChEBI" id="CHEBI:37563"/>
        <dbReference type="ChEBI" id="CHEBI:59458"/>
        <dbReference type="ChEBI" id="CHEBI:60377"/>
        <dbReference type="EC" id="6.3.2.5"/>
    </reaction>
</comment>
<keyword evidence="1 3" id="KW-0210">Decarboxylase</keyword>
<comment type="function">
    <text evidence="3">Catalyzes two sequential steps in the biosynthesis of coenzyme A. In the first step cysteine is conjugated to 4'-phosphopantothenate to form 4-phosphopantothenoylcysteine. In the second step the latter compound is decarboxylated to form 4'-phosphopantotheine.</text>
</comment>
<dbReference type="RefSeq" id="WP_111000590.1">
    <property type="nucleotide sequence ID" value="NZ_QKTW01000025.1"/>
</dbReference>
<dbReference type="Gene3D" id="3.40.50.10300">
    <property type="entry name" value="CoaB-like"/>
    <property type="match status" value="1"/>
</dbReference>
<dbReference type="AlphaFoldDB" id="A0A2W2AU02"/>
<accession>A0A2W2AU02</accession>
<dbReference type="InterPro" id="IPR035929">
    <property type="entry name" value="CoaB-like_sf"/>
</dbReference>
<dbReference type="SUPFAM" id="SSF52507">
    <property type="entry name" value="Homo-oligomeric flavin-containing Cys decarboxylases, HFCD"/>
    <property type="match status" value="1"/>
</dbReference>
<keyword evidence="2 3" id="KW-0456">Lyase</keyword>
<dbReference type="GO" id="GO:0071513">
    <property type="term" value="C:phosphopantothenoylcysteine decarboxylase complex"/>
    <property type="evidence" value="ECO:0007669"/>
    <property type="project" value="TreeGrafter"/>
</dbReference>
<dbReference type="GO" id="GO:0010181">
    <property type="term" value="F:FMN binding"/>
    <property type="evidence" value="ECO:0007669"/>
    <property type="project" value="UniProtKB-UniRule"/>
</dbReference>
<evidence type="ECO:0000259" key="6">
    <source>
        <dbReference type="Pfam" id="PF04127"/>
    </source>
</evidence>
<dbReference type="NCBIfam" id="TIGR00521">
    <property type="entry name" value="coaBC_dfp"/>
    <property type="match status" value="1"/>
</dbReference>
<dbReference type="GO" id="GO:0015937">
    <property type="term" value="P:coenzyme A biosynthetic process"/>
    <property type="evidence" value="ECO:0007669"/>
    <property type="project" value="UniProtKB-UniRule"/>
</dbReference>
<dbReference type="InterPro" id="IPR036551">
    <property type="entry name" value="Flavin_trans-like"/>
</dbReference>